<dbReference type="AlphaFoldDB" id="A0A951IWE5"/>
<dbReference type="EMBL" id="RPHB01000002">
    <property type="protein sequence ID" value="MBW3466878.1"/>
    <property type="molecule type" value="Genomic_DNA"/>
</dbReference>
<dbReference type="Proteomes" id="UP000727490">
    <property type="component" value="Unassembled WGS sequence"/>
</dbReference>
<keyword evidence="2" id="KW-1185">Reference proteome</keyword>
<protein>
    <submittedName>
        <fullName evidence="1">Uncharacterized protein</fullName>
    </submittedName>
</protein>
<organism evidence="1 2">
    <name type="scientific">Arthrospiribacter ruber</name>
    <dbReference type="NCBI Taxonomy" id="2487934"/>
    <lineage>
        <taxon>Bacteria</taxon>
        <taxon>Pseudomonadati</taxon>
        <taxon>Bacteroidota</taxon>
        <taxon>Cytophagia</taxon>
        <taxon>Cytophagales</taxon>
        <taxon>Cyclobacteriaceae</taxon>
        <taxon>Arthrospiribacter</taxon>
    </lineage>
</organism>
<comment type="caution">
    <text evidence="1">The sequence shown here is derived from an EMBL/GenBank/DDBJ whole genome shotgun (WGS) entry which is preliminary data.</text>
</comment>
<dbReference type="RefSeq" id="WP_219287094.1">
    <property type="nucleotide sequence ID" value="NZ_RPHB01000002.1"/>
</dbReference>
<proteinExistence type="predicted"/>
<gene>
    <name evidence="1" type="ORF">EGN73_03510</name>
</gene>
<sequence length="79" mass="8666">MHSSIRVADSELEVSGCHVRRGVLTDLCAGAYIRMVKGSLGGIVGWLVDFRMRLFLFFDDFGSICFALGMTSPTQHLGI</sequence>
<accession>A0A951IWE5</accession>
<name>A0A951IWE5_9BACT</name>
<evidence type="ECO:0000313" key="1">
    <source>
        <dbReference type="EMBL" id="MBW3466878.1"/>
    </source>
</evidence>
<evidence type="ECO:0000313" key="2">
    <source>
        <dbReference type="Proteomes" id="UP000727490"/>
    </source>
</evidence>
<reference evidence="1 2" key="1">
    <citation type="journal article" date="2020" name="Syst. Appl. Microbiol.">
        <title>Arthrospiribacter ruber gen. nov., sp. nov., a novel bacterium isolated from Arthrospira cultures.</title>
        <authorList>
            <person name="Waleron M."/>
            <person name="Misztak A."/>
            <person name="Waleron M.M."/>
            <person name="Furmaniak M."/>
            <person name="Mrozik A."/>
            <person name="Waleron K."/>
        </authorList>
    </citation>
    <scope>NUCLEOTIDE SEQUENCE [LARGE SCALE GENOMIC DNA]</scope>
    <source>
        <strain evidence="1 2">DPMB0001</strain>
    </source>
</reference>